<feature type="domain" description="MEDS" evidence="3">
    <location>
        <begin position="14"/>
        <end position="156"/>
    </location>
</feature>
<keyword evidence="1" id="KW-0723">Serine/threonine-protein kinase</keyword>
<dbReference type="SUPFAM" id="SSF55874">
    <property type="entry name" value="ATPase domain of HSP90 chaperone/DNA topoisomerase II/histidine kinase"/>
    <property type="match status" value="1"/>
</dbReference>
<evidence type="ECO:0000313" key="5">
    <source>
        <dbReference type="Proteomes" id="UP000550714"/>
    </source>
</evidence>
<dbReference type="AlphaFoldDB" id="A0A839S4E9"/>
<proteinExistence type="predicted"/>
<evidence type="ECO:0000256" key="1">
    <source>
        <dbReference type="ARBA" id="ARBA00022527"/>
    </source>
</evidence>
<dbReference type="CDD" id="cd16936">
    <property type="entry name" value="HATPase_RsbW-like"/>
    <property type="match status" value="1"/>
</dbReference>
<dbReference type="NCBIfam" id="NF041045">
    <property type="entry name" value="RsbA_anti_sig"/>
    <property type="match status" value="1"/>
</dbReference>
<keyword evidence="1" id="KW-0418">Kinase</keyword>
<feature type="domain" description="Histidine kinase/HSP90-like ATPase" evidence="2">
    <location>
        <begin position="193"/>
        <end position="306"/>
    </location>
</feature>
<dbReference type="InterPro" id="IPR050267">
    <property type="entry name" value="Anti-sigma-factor_SerPK"/>
</dbReference>
<dbReference type="EMBL" id="JACHWU010000004">
    <property type="protein sequence ID" value="MBB3052626.1"/>
    <property type="molecule type" value="Genomic_DNA"/>
</dbReference>
<dbReference type="PANTHER" id="PTHR35526:SF3">
    <property type="entry name" value="ANTI-SIGMA-F FACTOR RSBW"/>
    <property type="match status" value="1"/>
</dbReference>
<gene>
    <name evidence="4" type="ORF">FHS23_003660</name>
</gene>
<accession>A0A839S4E9</accession>
<dbReference type="PANTHER" id="PTHR35526">
    <property type="entry name" value="ANTI-SIGMA-F FACTOR RSBW-RELATED"/>
    <property type="match status" value="1"/>
</dbReference>
<dbReference type="Gene3D" id="3.30.565.10">
    <property type="entry name" value="Histidine kinase-like ATPase, C-terminal domain"/>
    <property type="match status" value="1"/>
</dbReference>
<evidence type="ECO:0000259" key="2">
    <source>
        <dbReference type="Pfam" id="PF13581"/>
    </source>
</evidence>
<dbReference type="GO" id="GO:0004674">
    <property type="term" value="F:protein serine/threonine kinase activity"/>
    <property type="evidence" value="ECO:0007669"/>
    <property type="project" value="UniProtKB-KW"/>
</dbReference>
<dbReference type="InterPro" id="IPR025847">
    <property type="entry name" value="MEDS_domain"/>
</dbReference>
<dbReference type="InterPro" id="IPR036890">
    <property type="entry name" value="HATPase_C_sf"/>
</dbReference>
<keyword evidence="1" id="KW-0808">Transferase</keyword>
<protein>
    <submittedName>
        <fullName evidence="4">Anti-sigma regulatory factor (Ser/Thr protein kinase)</fullName>
    </submittedName>
</protein>
<evidence type="ECO:0000259" key="3">
    <source>
        <dbReference type="Pfam" id="PF14417"/>
    </source>
</evidence>
<dbReference type="Pfam" id="PF13581">
    <property type="entry name" value="HATPase_c_2"/>
    <property type="match status" value="1"/>
</dbReference>
<sequence>MTTMGELATGEFSHEALLYRDEAAYVQAITTFAVDGVANGEPVALALPADKLATVSRALGDTAREVELVNMSAAGRNPGAILSGVLGAFADSHRGRVRVVGEPIWPERSAVEYVAAVEHEALINKAFAGKPAVILCPYDATRLGRGVLDDAVATHPDLVDETGRHHSTAYDPHAVIDGCNRPLPVPSSGPAFRFDLHTLAEARRFAIAHAECLGAPRGRFEDIALVVGELTANSVQHGGGTGTLCVWQEASTGAVVFQVDDSGCHTDLLAGRVPVPPDRIGGRGLLLVNRLADLVRTYRGAGHTATRVWFDR</sequence>
<organism evidence="4 5">
    <name type="scientific">Prauserella isguenensis</name>
    <dbReference type="NCBI Taxonomy" id="1470180"/>
    <lineage>
        <taxon>Bacteria</taxon>
        <taxon>Bacillati</taxon>
        <taxon>Actinomycetota</taxon>
        <taxon>Actinomycetes</taxon>
        <taxon>Pseudonocardiales</taxon>
        <taxon>Pseudonocardiaceae</taxon>
        <taxon>Prauserella</taxon>
    </lineage>
</organism>
<dbReference type="InterPro" id="IPR047718">
    <property type="entry name" value="RsbA-like_anti_sig"/>
</dbReference>
<keyword evidence="5" id="KW-1185">Reference proteome</keyword>
<dbReference type="Proteomes" id="UP000550714">
    <property type="component" value="Unassembled WGS sequence"/>
</dbReference>
<reference evidence="4 5" key="1">
    <citation type="submission" date="2020-08" db="EMBL/GenBank/DDBJ databases">
        <title>Genomic Encyclopedia of Type Strains, Phase III (KMG-III): the genomes of soil and plant-associated and newly described type strains.</title>
        <authorList>
            <person name="Whitman W."/>
        </authorList>
    </citation>
    <scope>NUCLEOTIDE SEQUENCE [LARGE SCALE GENOMIC DNA]</scope>
    <source>
        <strain evidence="4 5">CECT 8577</strain>
    </source>
</reference>
<dbReference type="InterPro" id="IPR003594">
    <property type="entry name" value="HATPase_dom"/>
</dbReference>
<name>A0A839S4E9_9PSEU</name>
<evidence type="ECO:0000313" key="4">
    <source>
        <dbReference type="EMBL" id="MBB3052626.1"/>
    </source>
</evidence>
<dbReference type="Pfam" id="PF14417">
    <property type="entry name" value="MEDS"/>
    <property type="match status" value="1"/>
</dbReference>
<comment type="caution">
    <text evidence="4">The sequence shown here is derived from an EMBL/GenBank/DDBJ whole genome shotgun (WGS) entry which is preliminary data.</text>
</comment>